<sequence length="190" mass="19113">MLLRSLRRGVVVPRFACGLAVAVLWSVVGLSVSCGWMPPWWVPVPLWLGWLAVLLTACDLIARRLPDVLTLTAYPVAALLLGAADPGLLLGGLTGLVLFAGLYLGVRVLSPASIGPGDVKLAGSLGAVVGAVSVPAVLGCVAVAAGLTLVVAARSRGAAVAHGPAMLLPAWLVAAFPAAFGGPEVTAGAW</sequence>
<dbReference type="EMBL" id="AM420293">
    <property type="protein sequence ID" value="CAM01370.1"/>
    <property type="molecule type" value="Genomic_DNA"/>
</dbReference>
<evidence type="ECO:0000313" key="1">
    <source>
        <dbReference type="EMBL" id="CAM01370.1"/>
    </source>
</evidence>
<dbReference type="KEGG" id="sen:SACE_2064"/>
<dbReference type="Proteomes" id="UP000006728">
    <property type="component" value="Chromosome"/>
</dbReference>
<organism evidence="1 2">
    <name type="scientific">Saccharopolyspora erythraea (strain ATCC 11635 / DSM 40517 / JCM 4748 / NBRC 13426 / NCIMB 8594 / NRRL 2338)</name>
    <dbReference type="NCBI Taxonomy" id="405948"/>
    <lineage>
        <taxon>Bacteria</taxon>
        <taxon>Bacillati</taxon>
        <taxon>Actinomycetota</taxon>
        <taxon>Actinomycetes</taxon>
        <taxon>Pseudonocardiales</taxon>
        <taxon>Pseudonocardiaceae</taxon>
        <taxon>Saccharopolyspora</taxon>
    </lineage>
</organism>
<dbReference type="HOGENOM" id="CLU_057101_11_1_11"/>
<dbReference type="OrthoDB" id="5197713at2"/>
<proteinExistence type="predicted"/>
<dbReference type="Pfam" id="PF01478">
    <property type="entry name" value="Peptidase_A24"/>
    <property type="match status" value="1"/>
</dbReference>
<dbReference type="InterPro" id="IPR000045">
    <property type="entry name" value="Prepilin_IV_endopep_pep"/>
</dbReference>
<dbReference type="PROSITE" id="PS51257">
    <property type="entry name" value="PROKAR_LIPOPROTEIN"/>
    <property type="match status" value="1"/>
</dbReference>
<name>A4FBE5_SACEN</name>
<dbReference type="Gene3D" id="1.20.120.1220">
    <property type="match status" value="1"/>
</dbReference>
<evidence type="ECO:0000313" key="2">
    <source>
        <dbReference type="Proteomes" id="UP000006728"/>
    </source>
</evidence>
<gene>
    <name evidence="1" type="ordered locus">SACE_2064</name>
</gene>
<accession>A4FBE5</accession>
<dbReference type="STRING" id="405948.SACE_2064"/>
<dbReference type="GO" id="GO:0016020">
    <property type="term" value="C:membrane"/>
    <property type="evidence" value="ECO:0007669"/>
    <property type="project" value="InterPro"/>
</dbReference>
<protein>
    <submittedName>
        <fullName evidence="1">Uncharacterized protein</fullName>
    </submittedName>
</protein>
<keyword evidence="2" id="KW-1185">Reference proteome</keyword>
<dbReference type="AlphaFoldDB" id="A4FBE5"/>
<reference evidence="1 2" key="1">
    <citation type="journal article" date="2007" name="Nat. Biotechnol.">
        <title>Complete genome sequence of the erythromycin-producing bacterium Saccharopolyspora erythraea NRRL23338.</title>
        <authorList>
            <person name="Oliynyk M."/>
            <person name="Samborskyy M."/>
            <person name="Lester J.B."/>
            <person name="Mironenko T."/>
            <person name="Scott N."/>
            <person name="Dickens S."/>
            <person name="Haydock S.F."/>
            <person name="Leadlay P.F."/>
        </authorList>
    </citation>
    <scope>NUCLEOTIDE SEQUENCE [LARGE SCALE GENOMIC DNA]</scope>
    <source>
        <strain evidence="2">ATCC 11635 / DSM 40517 / JCM 4748 / NBRC 13426 / NCIMB 8594 / NRRL 2338</strain>
    </source>
</reference>
<dbReference type="GO" id="GO:0004190">
    <property type="term" value="F:aspartic-type endopeptidase activity"/>
    <property type="evidence" value="ECO:0007669"/>
    <property type="project" value="InterPro"/>
</dbReference>
<dbReference type="eggNOG" id="COG1989">
    <property type="taxonomic scope" value="Bacteria"/>
</dbReference>